<evidence type="ECO:0000256" key="1">
    <source>
        <dbReference type="ARBA" id="ARBA00000485"/>
    </source>
</evidence>
<protein>
    <recommendedName>
        <fullName evidence="5">Ubiquitin-conjugating enzyme E2-18 kDa</fullName>
        <ecNumber evidence="2">2.3.2.23</ecNumber>
    </recommendedName>
</protein>
<dbReference type="CDD" id="cd23801">
    <property type="entry name" value="UBCc_UBE2L3"/>
    <property type="match status" value="1"/>
</dbReference>
<organism evidence="9 10">
    <name type="scientific">Artemia franciscana</name>
    <name type="common">Brine shrimp</name>
    <name type="synonym">Artemia sanfranciscana</name>
    <dbReference type="NCBI Taxonomy" id="6661"/>
    <lineage>
        <taxon>Eukaryota</taxon>
        <taxon>Metazoa</taxon>
        <taxon>Ecdysozoa</taxon>
        <taxon>Arthropoda</taxon>
        <taxon>Crustacea</taxon>
        <taxon>Branchiopoda</taxon>
        <taxon>Anostraca</taxon>
        <taxon>Artemiidae</taxon>
        <taxon>Artemia</taxon>
    </lineage>
</organism>
<evidence type="ECO:0000256" key="4">
    <source>
        <dbReference type="ARBA" id="ARBA00022786"/>
    </source>
</evidence>
<keyword evidence="7" id="KW-0067">ATP-binding</keyword>
<dbReference type="EMBL" id="JAVRJZ010000016">
    <property type="protein sequence ID" value="KAK2711920.1"/>
    <property type="molecule type" value="Genomic_DNA"/>
</dbReference>
<dbReference type="Proteomes" id="UP001187531">
    <property type="component" value="Unassembled WGS sequence"/>
</dbReference>
<dbReference type="Pfam" id="PF00179">
    <property type="entry name" value="UQ_con"/>
    <property type="match status" value="1"/>
</dbReference>
<sequence length="154" mass="18043">MAVSRRLSKELQDIKSTGLKFFRDIQVSEENMLVWNGLLLPDHPPYNKGAFRIELTFPQEYPFKPPRILFKTKIYHPNIDEKGYVCLPVAEPSNWKPATKVEQVLHALYDLVNNPEADHPLRTEIAEEIMKDKKKYMKTAEEHTKKHSEKRPTD</sequence>
<dbReference type="GO" id="GO:0061631">
    <property type="term" value="F:ubiquitin conjugating enzyme activity"/>
    <property type="evidence" value="ECO:0007669"/>
    <property type="project" value="UniProtKB-EC"/>
</dbReference>
<evidence type="ECO:0000256" key="3">
    <source>
        <dbReference type="ARBA" id="ARBA00022679"/>
    </source>
</evidence>
<comment type="similarity">
    <text evidence="7">Belongs to the ubiquitin-conjugating enzyme family.</text>
</comment>
<dbReference type="InterPro" id="IPR023313">
    <property type="entry name" value="UBQ-conjugating_AS"/>
</dbReference>
<dbReference type="PROSITE" id="PS00183">
    <property type="entry name" value="UBC_1"/>
    <property type="match status" value="1"/>
</dbReference>
<dbReference type="SUPFAM" id="SSF54495">
    <property type="entry name" value="UBC-like"/>
    <property type="match status" value="1"/>
</dbReference>
<feature type="active site" description="Glycyl thioester intermediate" evidence="6">
    <location>
        <position position="86"/>
    </location>
</feature>
<gene>
    <name evidence="9" type="ORF">QYM36_012892</name>
</gene>
<feature type="domain" description="UBC core" evidence="8">
    <location>
        <begin position="2"/>
        <end position="149"/>
    </location>
</feature>
<dbReference type="GO" id="GO:0005524">
    <property type="term" value="F:ATP binding"/>
    <property type="evidence" value="ECO:0007669"/>
    <property type="project" value="UniProtKB-UniRule"/>
</dbReference>
<evidence type="ECO:0000256" key="2">
    <source>
        <dbReference type="ARBA" id="ARBA00012486"/>
    </source>
</evidence>
<keyword evidence="4 7" id="KW-0833">Ubl conjugation pathway</keyword>
<keyword evidence="3" id="KW-0808">Transferase</keyword>
<evidence type="ECO:0000259" key="8">
    <source>
        <dbReference type="PROSITE" id="PS50127"/>
    </source>
</evidence>
<evidence type="ECO:0000313" key="9">
    <source>
        <dbReference type="EMBL" id="KAK2711920.1"/>
    </source>
</evidence>
<dbReference type="FunFam" id="3.10.110.10:FF:000011">
    <property type="entry name" value="Ubiquitin-conjugating enzyme E2 L3"/>
    <property type="match status" value="1"/>
</dbReference>
<name>A0AA88HM04_ARTSF</name>
<dbReference type="Gene3D" id="3.10.110.10">
    <property type="entry name" value="Ubiquitin Conjugating Enzyme"/>
    <property type="match status" value="1"/>
</dbReference>
<proteinExistence type="inferred from homology"/>
<evidence type="ECO:0000313" key="10">
    <source>
        <dbReference type="Proteomes" id="UP001187531"/>
    </source>
</evidence>
<dbReference type="AlphaFoldDB" id="A0AA88HM04"/>
<keyword evidence="10" id="KW-1185">Reference proteome</keyword>
<dbReference type="PROSITE" id="PS50127">
    <property type="entry name" value="UBC_2"/>
    <property type="match status" value="1"/>
</dbReference>
<dbReference type="EC" id="2.3.2.23" evidence="2"/>
<comment type="caution">
    <text evidence="9">The sequence shown here is derived from an EMBL/GenBank/DDBJ whole genome shotgun (WGS) entry which is preliminary data.</text>
</comment>
<dbReference type="EMBL" id="JAVRJZ010000016">
    <property type="protein sequence ID" value="KAK2711919.1"/>
    <property type="molecule type" value="Genomic_DNA"/>
</dbReference>
<comment type="catalytic activity">
    <reaction evidence="1">
        <text>S-ubiquitinyl-[E1 ubiquitin-activating enzyme]-L-cysteine + [E2 ubiquitin-conjugating enzyme]-L-cysteine = [E1 ubiquitin-activating enzyme]-L-cysteine + S-ubiquitinyl-[E2 ubiquitin-conjugating enzyme]-L-cysteine.</text>
        <dbReference type="EC" id="2.3.2.23"/>
    </reaction>
</comment>
<dbReference type="InterPro" id="IPR016135">
    <property type="entry name" value="UBQ-conjugating_enzyme/RWD"/>
</dbReference>
<dbReference type="InterPro" id="IPR000608">
    <property type="entry name" value="UBC"/>
</dbReference>
<evidence type="ECO:0000256" key="6">
    <source>
        <dbReference type="PROSITE-ProRule" id="PRU10133"/>
    </source>
</evidence>
<dbReference type="SMART" id="SM00212">
    <property type="entry name" value="UBCc"/>
    <property type="match status" value="1"/>
</dbReference>
<evidence type="ECO:0000256" key="5">
    <source>
        <dbReference type="ARBA" id="ARBA00067751"/>
    </source>
</evidence>
<keyword evidence="7" id="KW-0547">Nucleotide-binding</keyword>
<reference evidence="9" key="1">
    <citation type="submission" date="2023-07" db="EMBL/GenBank/DDBJ databases">
        <title>Chromosome-level genome assembly of Artemia franciscana.</title>
        <authorList>
            <person name="Jo E."/>
        </authorList>
    </citation>
    <scope>NUCLEOTIDE SEQUENCE</scope>
    <source>
        <tissue evidence="9">Whole body</tissue>
    </source>
</reference>
<accession>A0AA88HM04</accession>
<evidence type="ECO:0000256" key="7">
    <source>
        <dbReference type="RuleBase" id="RU362109"/>
    </source>
</evidence>
<dbReference type="PANTHER" id="PTHR24068">
    <property type="entry name" value="UBIQUITIN-CONJUGATING ENZYME E2"/>
    <property type="match status" value="1"/>
</dbReference>